<gene>
    <name evidence="2" type="ORF">MRK42_01245</name>
</gene>
<protein>
    <submittedName>
        <fullName evidence="2">Uncharacterized protein</fullName>
    </submittedName>
</protein>
<dbReference type="RefSeq" id="WP_201981949.1">
    <property type="nucleotide sequence ID" value="NZ_CP095328.1"/>
</dbReference>
<organism evidence="2">
    <name type="scientific">Aeromonas sp. 19NY04SH05-1</name>
    <dbReference type="NCBI Taxonomy" id="2920537"/>
    <lineage>
        <taxon>Bacteria</taxon>
        <taxon>Pseudomonadati</taxon>
        <taxon>Pseudomonadota</taxon>
        <taxon>Gammaproteobacteria</taxon>
        <taxon>Aeromonadales</taxon>
        <taxon>Aeromonadaceae</taxon>
        <taxon>Aeromonas</taxon>
    </lineage>
</organism>
<proteinExistence type="predicted"/>
<accession>A0AAU6T9L9</accession>
<evidence type="ECO:0000256" key="1">
    <source>
        <dbReference type="SAM" id="SignalP"/>
    </source>
</evidence>
<reference evidence="2" key="1">
    <citation type="submission" date="2022-03" db="EMBL/GenBank/DDBJ databases">
        <title>Sea Food Isolates.</title>
        <authorList>
            <person name="Li C."/>
        </authorList>
    </citation>
    <scope>NUCLEOTIDE SEQUENCE</scope>
    <source>
        <strain evidence="2">19NY04SH05-1</strain>
    </source>
</reference>
<keyword evidence="1" id="KW-0732">Signal</keyword>
<dbReference type="EMBL" id="CP095328">
    <property type="protein sequence ID" value="XAG41696.1"/>
    <property type="molecule type" value="Genomic_DNA"/>
</dbReference>
<feature type="chain" id="PRO_5043952378" evidence="1">
    <location>
        <begin position="24"/>
        <end position="58"/>
    </location>
</feature>
<name>A0AAU6T9L9_9GAMM</name>
<evidence type="ECO:0000313" key="2">
    <source>
        <dbReference type="EMBL" id="XAG41696.1"/>
    </source>
</evidence>
<feature type="signal peptide" evidence="1">
    <location>
        <begin position="1"/>
        <end position="23"/>
    </location>
</feature>
<dbReference type="AlphaFoldDB" id="A0AAU6T9L9"/>
<sequence length="58" mass="6339">MKMKSLLLLASLLLPVVPGISQAEGAPAMPLVVCQVDQAPQMLVPEYVCRWQGGIQRY</sequence>